<protein>
    <recommendedName>
        <fullName evidence="6">Thioredoxin</fullName>
    </recommendedName>
</protein>
<dbReference type="AlphaFoldDB" id="A0A917FJV5"/>
<dbReference type="InterPro" id="IPR036249">
    <property type="entry name" value="Thioredoxin-like_sf"/>
</dbReference>
<accession>A0A917FJV5</accession>
<evidence type="ECO:0000256" key="5">
    <source>
        <dbReference type="ARBA" id="ARBA00023284"/>
    </source>
</evidence>
<organism evidence="8 9">
    <name type="scientific">Arenimonas maotaiensis</name>
    <dbReference type="NCBI Taxonomy" id="1446479"/>
    <lineage>
        <taxon>Bacteria</taxon>
        <taxon>Pseudomonadati</taxon>
        <taxon>Pseudomonadota</taxon>
        <taxon>Gammaproteobacteria</taxon>
        <taxon>Lysobacterales</taxon>
        <taxon>Lysobacteraceae</taxon>
        <taxon>Arenimonas</taxon>
    </lineage>
</organism>
<dbReference type="GO" id="GO:0005737">
    <property type="term" value="C:cytoplasm"/>
    <property type="evidence" value="ECO:0007669"/>
    <property type="project" value="TreeGrafter"/>
</dbReference>
<dbReference type="GO" id="GO:0006950">
    <property type="term" value="P:response to stress"/>
    <property type="evidence" value="ECO:0007669"/>
    <property type="project" value="UniProtKB-ARBA"/>
</dbReference>
<dbReference type="PROSITE" id="PS51352">
    <property type="entry name" value="THIOREDOXIN_2"/>
    <property type="match status" value="1"/>
</dbReference>
<evidence type="ECO:0000259" key="7">
    <source>
        <dbReference type="PROSITE" id="PS51352"/>
    </source>
</evidence>
<evidence type="ECO:0000256" key="1">
    <source>
        <dbReference type="ARBA" id="ARBA00008987"/>
    </source>
</evidence>
<evidence type="ECO:0000256" key="3">
    <source>
        <dbReference type="ARBA" id="ARBA00022982"/>
    </source>
</evidence>
<dbReference type="GO" id="GO:0015035">
    <property type="term" value="F:protein-disulfide reductase activity"/>
    <property type="evidence" value="ECO:0007669"/>
    <property type="project" value="UniProtKB-UniRule"/>
</dbReference>
<evidence type="ECO:0000313" key="9">
    <source>
        <dbReference type="Proteomes" id="UP000632858"/>
    </source>
</evidence>
<proteinExistence type="inferred from homology"/>
<reference evidence="8" key="2">
    <citation type="submission" date="2020-09" db="EMBL/GenBank/DDBJ databases">
        <authorList>
            <person name="Sun Q."/>
            <person name="Zhou Y."/>
        </authorList>
    </citation>
    <scope>NUCLEOTIDE SEQUENCE</scope>
    <source>
        <strain evidence="8">CGMCC 1.12726</strain>
    </source>
</reference>
<name>A0A917FJV5_9GAMM</name>
<dbReference type="RefSeq" id="WP_188447038.1">
    <property type="nucleotide sequence ID" value="NZ_BMFO01000001.1"/>
</dbReference>
<comment type="similarity">
    <text evidence="1">Belongs to the thioredoxin family.</text>
</comment>
<reference evidence="8" key="1">
    <citation type="journal article" date="2014" name="Int. J. Syst. Evol. Microbiol.">
        <title>Complete genome sequence of Corynebacterium casei LMG S-19264T (=DSM 44701T), isolated from a smear-ripened cheese.</title>
        <authorList>
            <consortium name="US DOE Joint Genome Institute (JGI-PGF)"/>
            <person name="Walter F."/>
            <person name="Albersmeier A."/>
            <person name="Kalinowski J."/>
            <person name="Ruckert C."/>
        </authorList>
    </citation>
    <scope>NUCLEOTIDE SEQUENCE</scope>
    <source>
        <strain evidence="8">CGMCC 1.12726</strain>
    </source>
</reference>
<comment type="caution">
    <text evidence="8">The sequence shown here is derived from an EMBL/GenBank/DDBJ whole genome shotgun (WGS) entry which is preliminary data.</text>
</comment>
<dbReference type="SUPFAM" id="SSF48452">
    <property type="entry name" value="TPR-like"/>
    <property type="match status" value="1"/>
</dbReference>
<dbReference type="InterPro" id="IPR017937">
    <property type="entry name" value="Thioredoxin_CS"/>
</dbReference>
<dbReference type="Proteomes" id="UP000632858">
    <property type="component" value="Unassembled WGS sequence"/>
</dbReference>
<evidence type="ECO:0000256" key="4">
    <source>
        <dbReference type="ARBA" id="ARBA00023157"/>
    </source>
</evidence>
<dbReference type="SUPFAM" id="SSF52833">
    <property type="entry name" value="Thioredoxin-like"/>
    <property type="match status" value="1"/>
</dbReference>
<keyword evidence="9" id="KW-1185">Reference proteome</keyword>
<evidence type="ECO:0000256" key="6">
    <source>
        <dbReference type="NCBIfam" id="TIGR01068"/>
    </source>
</evidence>
<dbReference type="Pfam" id="PF00085">
    <property type="entry name" value="Thioredoxin"/>
    <property type="match status" value="1"/>
</dbReference>
<dbReference type="NCBIfam" id="TIGR01068">
    <property type="entry name" value="thioredoxin"/>
    <property type="match status" value="1"/>
</dbReference>
<keyword evidence="3" id="KW-0249">Electron transport</keyword>
<dbReference type="PRINTS" id="PR00421">
    <property type="entry name" value="THIOREDOXIN"/>
</dbReference>
<keyword evidence="4" id="KW-1015">Disulfide bond</keyword>
<dbReference type="InterPro" id="IPR013766">
    <property type="entry name" value="Thioredoxin_domain"/>
</dbReference>
<sequence length="285" mass="31335">MSNAHVFDAKLDSFEQDVIEKSKQTPVLVDFWAEWCGPCKQVGPILEKLAADYRGAFVLAKVDVDKDQQLAGYFQIKSIPTLMLLKDGKIVDGFPGALPEAQLREFLSHHQIVPAAEQEPAEAETGTAADPHAEVVRLRHAVQEAPADDNLKLELALALTATGAYAEATALFDALSANLALDPRVVKARARIDLAERVKEAPPVEVLQAAIAGNPDDFEAHRLLGLQLLARGDEEAGLAQLLELFRLNRGYQDGLPRKLLIEAFDTVADEDLVRRYRRRMASLLN</sequence>
<dbReference type="Pfam" id="PF14559">
    <property type="entry name" value="TPR_19"/>
    <property type="match status" value="1"/>
</dbReference>
<dbReference type="PANTHER" id="PTHR45663:SF11">
    <property type="entry name" value="GEO12009P1"/>
    <property type="match status" value="1"/>
</dbReference>
<evidence type="ECO:0000256" key="2">
    <source>
        <dbReference type="ARBA" id="ARBA00022448"/>
    </source>
</evidence>
<gene>
    <name evidence="8" type="primary">trx</name>
    <name evidence="8" type="ORF">GCM10010960_03130</name>
</gene>
<keyword evidence="2" id="KW-0813">Transport</keyword>
<evidence type="ECO:0000313" key="8">
    <source>
        <dbReference type="EMBL" id="GGF84442.1"/>
    </source>
</evidence>
<dbReference type="EMBL" id="BMFO01000001">
    <property type="protein sequence ID" value="GGF84442.1"/>
    <property type="molecule type" value="Genomic_DNA"/>
</dbReference>
<dbReference type="PROSITE" id="PS00194">
    <property type="entry name" value="THIOREDOXIN_1"/>
    <property type="match status" value="1"/>
</dbReference>
<dbReference type="PANTHER" id="PTHR45663">
    <property type="entry name" value="GEO12009P1"/>
    <property type="match status" value="1"/>
</dbReference>
<dbReference type="CDD" id="cd02956">
    <property type="entry name" value="ybbN"/>
    <property type="match status" value="1"/>
</dbReference>
<dbReference type="Pfam" id="PF14561">
    <property type="entry name" value="TPR_20"/>
    <property type="match status" value="1"/>
</dbReference>
<dbReference type="Gene3D" id="1.25.40.10">
    <property type="entry name" value="Tetratricopeptide repeat domain"/>
    <property type="match status" value="1"/>
</dbReference>
<keyword evidence="5" id="KW-0676">Redox-active center</keyword>
<dbReference type="InterPro" id="IPR011990">
    <property type="entry name" value="TPR-like_helical_dom_sf"/>
</dbReference>
<dbReference type="FunFam" id="3.40.30.10:FF:000001">
    <property type="entry name" value="Thioredoxin"/>
    <property type="match status" value="1"/>
</dbReference>
<feature type="domain" description="Thioredoxin" evidence="7">
    <location>
        <begin position="1"/>
        <end position="112"/>
    </location>
</feature>
<dbReference type="Gene3D" id="3.40.30.10">
    <property type="entry name" value="Glutaredoxin"/>
    <property type="match status" value="1"/>
</dbReference>
<dbReference type="InterPro" id="IPR005746">
    <property type="entry name" value="Thioredoxin"/>
</dbReference>